<dbReference type="Proteomes" id="UP000428260">
    <property type="component" value="Chromosome"/>
</dbReference>
<organism evidence="1 2">
    <name type="scientific">Maribellus comscasis</name>
    <dbReference type="NCBI Taxonomy" id="2681766"/>
    <lineage>
        <taxon>Bacteria</taxon>
        <taxon>Pseudomonadati</taxon>
        <taxon>Bacteroidota</taxon>
        <taxon>Bacteroidia</taxon>
        <taxon>Marinilabiliales</taxon>
        <taxon>Prolixibacteraceae</taxon>
        <taxon>Maribellus</taxon>
    </lineage>
</organism>
<sequence>MPKHREYPSKARSGKKGSNFTELTDASCKIIAYSEMDTIMHIFDCRLNKKINTKPDYKLRFRLTIGFVVCYLTDINAEDELCYDGMFVKNIQKGLTDTM</sequence>
<name>A0A6I6K398_9BACT</name>
<keyword evidence="2" id="KW-1185">Reference proteome</keyword>
<dbReference type="RefSeq" id="WP_158866541.1">
    <property type="nucleotide sequence ID" value="NZ_CP046401.1"/>
</dbReference>
<gene>
    <name evidence="1" type="ORF">GM418_12265</name>
</gene>
<accession>A0A6I6K398</accession>
<proteinExistence type="predicted"/>
<reference evidence="1 2" key="1">
    <citation type="submission" date="2019-11" db="EMBL/GenBank/DDBJ databases">
        <authorList>
            <person name="Zheng R.K."/>
            <person name="Sun C.M."/>
        </authorList>
    </citation>
    <scope>NUCLEOTIDE SEQUENCE [LARGE SCALE GENOMIC DNA]</scope>
    <source>
        <strain evidence="1 2">WC007</strain>
    </source>
</reference>
<protein>
    <submittedName>
        <fullName evidence="1">Uncharacterized protein</fullName>
    </submittedName>
</protein>
<dbReference type="EMBL" id="CP046401">
    <property type="protein sequence ID" value="QGY44404.1"/>
    <property type="molecule type" value="Genomic_DNA"/>
</dbReference>
<dbReference type="AlphaFoldDB" id="A0A6I6K398"/>
<dbReference type="KEGG" id="mcos:GM418_12265"/>
<evidence type="ECO:0000313" key="1">
    <source>
        <dbReference type="EMBL" id="QGY44404.1"/>
    </source>
</evidence>
<evidence type="ECO:0000313" key="2">
    <source>
        <dbReference type="Proteomes" id="UP000428260"/>
    </source>
</evidence>